<feature type="compositionally biased region" description="Basic and acidic residues" evidence="1">
    <location>
        <begin position="204"/>
        <end position="214"/>
    </location>
</feature>
<dbReference type="RefSeq" id="XP_033688466.1">
    <property type="nucleotide sequence ID" value="XM_033832829.1"/>
</dbReference>
<dbReference type="GeneID" id="54586159"/>
<evidence type="ECO:0000313" key="3">
    <source>
        <dbReference type="Proteomes" id="UP000800094"/>
    </source>
</evidence>
<sequence length="214" mass="24736">MSLHIPTATIDDLRKFHAKHFPDAPLPEHYLHGVEAEAAEEVYDYEDDGLGYYEDGVKRTLTDEQIAMFRHTEIQTILRERRRRRDEGELTDYEPAPAPEPTAQEASIKLEPAAPASPSSDEGTPMSISSDTDTVQSGRVEKPQQQWTKVSAKTKMQKARHRKNHRKNQLARKKEEKRMKRERKTEDSESDEWDPWHQANGPDVQKDDTVDLDY</sequence>
<feature type="compositionally biased region" description="Polar residues" evidence="1">
    <location>
        <begin position="117"/>
        <end position="151"/>
    </location>
</feature>
<proteinExistence type="predicted"/>
<dbReference type="EMBL" id="ML987191">
    <property type="protein sequence ID" value="KAF2253462.1"/>
    <property type="molecule type" value="Genomic_DNA"/>
</dbReference>
<dbReference type="Proteomes" id="UP000800094">
    <property type="component" value="Unassembled WGS sequence"/>
</dbReference>
<organism evidence="2 3">
    <name type="scientific">Trematosphaeria pertusa</name>
    <dbReference type="NCBI Taxonomy" id="390896"/>
    <lineage>
        <taxon>Eukaryota</taxon>
        <taxon>Fungi</taxon>
        <taxon>Dikarya</taxon>
        <taxon>Ascomycota</taxon>
        <taxon>Pezizomycotina</taxon>
        <taxon>Dothideomycetes</taxon>
        <taxon>Pleosporomycetidae</taxon>
        <taxon>Pleosporales</taxon>
        <taxon>Massarineae</taxon>
        <taxon>Trematosphaeriaceae</taxon>
        <taxon>Trematosphaeria</taxon>
    </lineage>
</organism>
<dbReference type="Pfam" id="PF12720">
    <property type="entry name" value="DUF3807"/>
    <property type="match status" value="1"/>
</dbReference>
<feature type="compositionally biased region" description="Basic and acidic residues" evidence="1">
    <location>
        <begin position="172"/>
        <end position="187"/>
    </location>
</feature>
<dbReference type="AlphaFoldDB" id="A0A6A6IU77"/>
<accession>A0A6A6IU77</accession>
<evidence type="ECO:0000256" key="1">
    <source>
        <dbReference type="SAM" id="MobiDB-lite"/>
    </source>
</evidence>
<keyword evidence="3" id="KW-1185">Reference proteome</keyword>
<dbReference type="PANTHER" id="PTHR40642:SF1">
    <property type="entry name" value="YALI0F31295P"/>
    <property type="match status" value="1"/>
</dbReference>
<dbReference type="InterPro" id="IPR024526">
    <property type="entry name" value="DUF3807"/>
</dbReference>
<name>A0A6A6IU77_9PLEO</name>
<reference evidence="2" key="1">
    <citation type="journal article" date="2020" name="Stud. Mycol.">
        <title>101 Dothideomycetes genomes: a test case for predicting lifestyles and emergence of pathogens.</title>
        <authorList>
            <person name="Haridas S."/>
            <person name="Albert R."/>
            <person name="Binder M."/>
            <person name="Bloem J."/>
            <person name="Labutti K."/>
            <person name="Salamov A."/>
            <person name="Andreopoulos B."/>
            <person name="Baker S."/>
            <person name="Barry K."/>
            <person name="Bills G."/>
            <person name="Bluhm B."/>
            <person name="Cannon C."/>
            <person name="Castanera R."/>
            <person name="Culley D."/>
            <person name="Daum C."/>
            <person name="Ezra D."/>
            <person name="Gonzalez J."/>
            <person name="Henrissat B."/>
            <person name="Kuo A."/>
            <person name="Liang C."/>
            <person name="Lipzen A."/>
            <person name="Lutzoni F."/>
            <person name="Magnuson J."/>
            <person name="Mondo S."/>
            <person name="Nolan M."/>
            <person name="Ohm R."/>
            <person name="Pangilinan J."/>
            <person name="Park H.-J."/>
            <person name="Ramirez L."/>
            <person name="Alfaro M."/>
            <person name="Sun H."/>
            <person name="Tritt A."/>
            <person name="Yoshinaga Y."/>
            <person name="Zwiers L.-H."/>
            <person name="Turgeon B."/>
            <person name="Goodwin S."/>
            <person name="Spatafora J."/>
            <person name="Crous P."/>
            <person name="Grigoriev I."/>
        </authorList>
    </citation>
    <scope>NUCLEOTIDE SEQUENCE</scope>
    <source>
        <strain evidence="2">CBS 122368</strain>
    </source>
</reference>
<evidence type="ECO:0000313" key="2">
    <source>
        <dbReference type="EMBL" id="KAF2253462.1"/>
    </source>
</evidence>
<protein>
    <submittedName>
        <fullName evidence="2">Uncharacterized protein</fullName>
    </submittedName>
</protein>
<dbReference type="OrthoDB" id="5422320at2759"/>
<dbReference type="PANTHER" id="PTHR40642">
    <property type="entry name" value="YALI0F31295P"/>
    <property type="match status" value="1"/>
</dbReference>
<feature type="region of interest" description="Disordered" evidence="1">
    <location>
        <begin position="80"/>
        <end position="214"/>
    </location>
</feature>
<gene>
    <name evidence="2" type="ORF">BU26DRAFT_560762</name>
</gene>
<feature type="compositionally biased region" description="Basic residues" evidence="1">
    <location>
        <begin position="155"/>
        <end position="171"/>
    </location>
</feature>